<evidence type="ECO:0000256" key="3">
    <source>
        <dbReference type="ARBA" id="ARBA00022525"/>
    </source>
</evidence>
<dbReference type="GO" id="GO:0005549">
    <property type="term" value="F:odorant binding"/>
    <property type="evidence" value="ECO:0007669"/>
    <property type="project" value="InterPro"/>
</dbReference>
<dbReference type="Pfam" id="PF01395">
    <property type="entry name" value="PBP_GOBP"/>
    <property type="match status" value="1"/>
</dbReference>
<dbReference type="InterPro" id="IPR006170">
    <property type="entry name" value="PBP/GOBP"/>
</dbReference>
<evidence type="ECO:0000256" key="5">
    <source>
        <dbReference type="SAM" id="SignalP"/>
    </source>
</evidence>
<dbReference type="EMBL" id="MH716466">
    <property type="protein sequence ID" value="QFO46766.1"/>
    <property type="molecule type" value="mRNA"/>
</dbReference>
<dbReference type="GO" id="GO:0007608">
    <property type="term" value="P:sensory perception of smell"/>
    <property type="evidence" value="ECO:0007669"/>
    <property type="project" value="TreeGrafter"/>
</dbReference>
<name>A0A6B7LZZ6_CYLFO</name>
<keyword evidence="4 5" id="KW-0732">Signal</keyword>
<feature type="chain" id="PRO_5025446627" evidence="5">
    <location>
        <begin position="17"/>
        <end position="129"/>
    </location>
</feature>
<dbReference type="PANTHER" id="PTHR11857">
    <property type="entry name" value="ODORANT BINDING PROTEIN-RELATED"/>
    <property type="match status" value="1"/>
</dbReference>
<dbReference type="GO" id="GO:0005615">
    <property type="term" value="C:extracellular space"/>
    <property type="evidence" value="ECO:0007669"/>
    <property type="project" value="TreeGrafter"/>
</dbReference>
<dbReference type="PANTHER" id="PTHR11857:SF43">
    <property type="entry name" value="GEO07291P1-RELATED"/>
    <property type="match status" value="1"/>
</dbReference>
<dbReference type="CDD" id="cd23992">
    <property type="entry name" value="PBP_GOBP"/>
    <property type="match status" value="1"/>
</dbReference>
<accession>A0A6B7LZZ6</accession>
<keyword evidence="3" id="KW-0964">Secreted</keyword>
<dbReference type="InterPro" id="IPR036728">
    <property type="entry name" value="PBP_GOBP_sf"/>
</dbReference>
<dbReference type="SUPFAM" id="SSF47565">
    <property type="entry name" value="Insect pheromone/odorant-binding proteins"/>
    <property type="match status" value="1"/>
</dbReference>
<organism evidence="6">
    <name type="scientific">Cylas formicarius</name>
    <name type="common">Sweet potato weevil</name>
    <name type="synonym">Attelabus formicarius</name>
    <dbReference type="NCBI Taxonomy" id="197179"/>
    <lineage>
        <taxon>Eukaryota</taxon>
        <taxon>Metazoa</taxon>
        <taxon>Ecdysozoa</taxon>
        <taxon>Arthropoda</taxon>
        <taxon>Hexapoda</taxon>
        <taxon>Insecta</taxon>
        <taxon>Pterygota</taxon>
        <taxon>Neoptera</taxon>
        <taxon>Endopterygota</taxon>
        <taxon>Coleoptera</taxon>
        <taxon>Polyphaga</taxon>
        <taxon>Cucujiformia</taxon>
        <taxon>Brentidae</taxon>
        <taxon>Cyladinae</taxon>
        <taxon>Cylas</taxon>
    </lineage>
</organism>
<sequence length="129" mass="14992">MNQLVLVMVLICSVYSQLQLPPERLQVVMKYNAECQKESKVPQMMLMNTLRGEFEEDDRLKNHLFCLGKRMNYIDGEGNFNETEIRKDMSTGLSNDRIEVAVKECLVRKATPIQTAFDSIHCISKEYRL</sequence>
<protein>
    <submittedName>
        <fullName evidence="6">Odorant binding protein</fullName>
    </submittedName>
</protein>
<evidence type="ECO:0000313" key="6">
    <source>
        <dbReference type="EMBL" id="QFO46766.1"/>
    </source>
</evidence>
<dbReference type="AlphaFoldDB" id="A0A6B7LZZ6"/>
<dbReference type="Gene3D" id="1.10.238.20">
    <property type="entry name" value="Pheromone/general odorant binding protein domain"/>
    <property type="match status" value="1"/>
</dbReference>
<comment type="similarity">
    <text evidence="2">Belongs to the PBP/GOBP family.</text>
</comment>
<reference evidence="6" key="1">
    <citation type="submission" date="2018-08" db="EMBL/GenBank/DDBJ databases">
        <title>Functional characterizations of odorant binding protein from Cylas formicarius (Fabricius).</title>
        <authorList>
            <person name="Hua J."/>
            <person name="Chen T."/>
            <person name="Huang Y."/>
            <person name="Li Y."/>
            <person name="Wu C."/>
            <person name="Li H."/>
            <person name="Chen K."/>
            <person name="Li Z."/>
            <person name="Ma D."/>
        </authorList>
    </citation>
    <scope>NUCLEOTIDE SEQUENCE</scope>
</reference>
<evidence type="ECO:0000256" key="2">
    <source>
        <dbReference type="ARBA" id="ARBA00008098"/>
    </source>
</evidence>
<feature type="signal peptide" evidence="5">
    <location>
        <begin position="1"/>
        <end position="16"/>
    </location>
</feature>
<gene>
    <name evidence="6" type="primary">OBP2</name>
</gene>
<comment type="subcellular location">
    <subcellularLocation>
        <location evidence="1">Secreted</location>
    </subcellularLocation>
</comment>
<evidence type="ECO:0000256" key="4">
    <source>
        <dbReference type="ARBA" id="ARBA00022729"/>
    </source>
</evidence>
<evidence type="ECO:0000256" key="1">
    <source>
        <dbReference type="ARBA" id="ARBA00004613"/>
    </source>
</evidence>
<proteinExistence type="evidence at transcript level"/>